<proteinExistence type="predicted"/>
<dbReference type="Proteomes" id="UP000184383">
    <property type="component" value="Unassembled WGS sequence"/>
</dbReference>
<sequence length="241" mass="25644">MASAQYPIVFIAIVLVAMLDLLQTAHAQEDATNNTLPMDILQSAPIIPVDTADASAVVQPSNSSLVATRPDIAAPPPSNITSLPQASELPHPGDDDDDSDDGDDGDNSLGRRQQCQGGPLASPIALWTNVKILADRVCEVWFPNNQVFYVKAPLPPPGAISVRIPVPNNPTFNFKYITRGSPPIADLVTPLTSKICKDRYDAILAFAANQANFGCTNPPNVHDGDDCNNGTHSACFSFLLS</sequence>
<evidence type="ECO:0000313" key="3">
    <source>
        <dbReference type="EMBL" id="OJJ35882.1"/>
    </source>
</evidence>
<gene>
    <name evidence="3" type="ORF">ASPWEDRAFT_28482</name>
</gene>
<accession>A0A1L9RLT4</accession>
<dbReference type="OrthoDB" id="4504368at2759"/>
<feature type="signal peptide" evidence="2">
    <location>
        <begin position="1"/>
        <end position="27"/>
    </location>
</feature>
<keyword evidence="4" id="KW-1185">Reference proteome</keyword>
<dbReference type="RefSeq" id="XP_040689558.1">
    <property type="nucleotide sequence ID" value="XM_040833138.1"/>
</dbReference>
<feature type="region of interest" description="Disordered" evidence="1">
    <location>
        <begin position="67"/>
        <end position="116"/>
    </location>
</feature>
<reference evidence="4" key="1">
    <citation type="journal article" date="2017" name="Genome Biol.">
        <title>Comparative genomics reveals high biological diversity and specific adaptations in the industrially and medically important fungal genus Aspergillus.</title>
        <authorList>
            <person name="de Vries R.P."/>
            <person name="Riley R."/>
            <person name="Wiebenga A."/>
            <person name="Aguilar-Osorio G."/>
            <person name="Amillis S."/>
            <person name="Uchima C.A."/>
            <person name="Anderluh G."/>
            <person name="Asadollahi M."/>
            <person name="Askin M."/>
            <person name="Barry K."/>
            <person name="Battaglia E."/>
            <person name="Bayram O."/>
            <person name="Benocci T."/>
            <person name="Braus-Stromeyer S.A."/>
            <person name="Caldana C."/>
            <person name="Canovas D."/>
            <person name="Cerqueira G.C."/>
            <person name="Chen F."/>
            <person name="Chen W."/>
            <person name="Choi C."/>
            <person name="Clum A."/>
            <person name="Dos Santos R.A."/>
            <person name="Damasio A.R."/>
            <person name="Diallinas G."/>
            <person name="Emri T."/>
            <person name="Fekete E."/>
            <person name="Flipphi M."/>
            <person name="Freyberg S."/>
            <person name="Gallo A."/>
            <person name="Gournas C."/>
            <person name="Habgood R."/>
            <person name="Hainaut M."/>
            <person name="Harispe M.L."/>
            <person name="Henrissat B."/>
            <person name="Hilden K.S."/>
            <person name="Hope R."/>
            <person name="Hossain A."/>
            <person name="Karabika E."/>
            <person name="Karaffa L."/>
            <person name="Karanyi Z."/>
            <person name="Krasevec N."/>
            <person name="Kuo A."/>
            <person name="Kusch H."/>
            <person name="LaButti K."/>
            <person name="Lagendijk E.L."/>
            <person name="Lapidus A."/>
            <person name="Levasseur A."/>
            <person name="Lindquist E."/>
            <person name="Lipzen A."/>
            <person name="Logrieco A.F."/>
            <person name="MacCabe A."/>
            <person name="Maekelae M.R."/>
            <person name="Malavazi I."/>
            <person name="Melin P."/>
            <person name="Meyer V."/>
            <person name="Mielnichuk N."/>
            <person name="Miskei M."/>
            <person name="Molnar A.P."/>
            <person name="Mule G."/>
            <person name="Ngan C.Y."/>
            <person name="Orejas M."/>
            <person name="Orosz E."/>
            <person name="Ouedraogo J.P."/>
            <person name="Overkamp K.M."/>
            <person name="Park H.-S."/>
            <person name="Perrone G."/>
            <person name="Piumi F."/>
            <person name="Punt P.J."/>
            <person name="Ram A.F."/>
            <person name="Ramon A."/>
            <person name="Rauscher S."/>
            <person name="Record E."/>
            <person name="Riano-Pachon D.M."/>
            <person name="Robert V."/>
            <person name="Roehrig J."/>
            <person name="Ruller R."/>
            <person name="Salamov A."/>
            <person name="Salih N.S."/>
            <person name="Samson R.A."/>
            <person name="Sandor E."/>
            <person name="Sanguinetti M."/>
            <person name="Schuetze T."/>
            <person name="Sepcic K."/>
            <person name="Shelest E."/>
            <person name="Sherlock G."/>
            <person name="Sophianopoulou V."/>
            <person name="Squina F.M."/>
            <person name="Sun H."/>
            <person name="Susca A."/>
            <person name="Todd R.B."/>
            <person name="Tsang A."/>
            <person name="Unkles S.E."/>
            <person name="van de Wiele N."/>
            <person name="van Rossen-Uffink D."/>
            <person name="Oliveira J.V."/>
            <person name="Vesth T.C."/>
            <person name="Visser J."/>
            <person name="Yu J.-H."/>
            <person name="Zhou M."/>
            <person name="Andersen M.R."/>
            <person name="Archer D.B."/>
            <person name="Baker S.E."/>
            <person name="Benoit I."/>
            <person name="Brakhage A.A."/>
            <person name="Braus G.H."/>
            <person name="Fischer R."/>
            <person name="Frisvad J.C."/>
            <person name="Goldman G.H."/>
            <person name="Houbraken J."/>
            <person name="Oakley B."/>
            <person name="Pocsi I."/>
            <person name="Scazzocchio C."/>
            <person name="Seiboth B."/>
            <person name="vanKuyk P.A."/>
            <person name="Wortman J."/>
            <person name="Dyer P.S."/>
            <person name="Grigoriev I.V."/>
        </authorList>
    </citation>
    <scope>NUCLEOTIDE SEQUENCE [LARGE SCALE GENOMIC DNA]</scope>
    <source>
        <strain evidence="4">DTO 134E9</strain>
    </source>
</reference>
<organism evidence="3 4">
    <name type="scientific">Aspergillus wentii DTO 134E9</name>
    <dbReference type="NCBI Taxonomy" id="1073089"/>
    <lineage>
        <taxon>Eukaryota</taxon>
        <taxon>Fungi</taxon>
        <taxon>Dikarya</taxon>
        <taxon>Ascomycota</taxon>
        <taxon>Pezizomycotina</taxon>
        <taxon>Eurotiomycetes</taxon>
        <taxon>Eurotiomycetidae</taxon>
        <taxon>Eurotiales</taxon>
        <taxon>Aspergillaceae</taxon>
        <taxon>Aspergillus</taxon>
        <taxon>Aspergillus subgen. Cremei</taxon>
    </lineage>
</organism>
<name>A0A1L9RLT4_ASPWE</name>
<evidence type="ECO:0000313" key="4">
    <source>
        <dbReference type="Proteomes" id="UP000184383"/>
    </source>
</evidence>
<keyword evidence="2" id="KW-0732">Signal</keyword>
<evidence type="ECO:0000256" key="2">
    <source>
        <dbReference type="SAM" id="SignalP"/>
    </source>
</evidence>
<dbReference type="EMBL" id="KV878212">
    <property type="protein sequence ID" value="OJJ35882.1"/>
    <property type="molecule type" value="Genomic_DNA"/>
</dbReference>
<dbReference type="VEuPathDB" id="FungiDB:ASPWEDRAFT_28482"/>
<protein>
    <submittedName>
        <fullName evidence="3">Uncharacterized protein</fullName>
    </submittedName>
</protein>
<feature type="compositionally biased region" description="Acidic residues" evidence="1">
    <location>
        <begin position="94"/>
        <end position="106"/>
    </location>
</feature>
<feature type="chain" id="PRO_5012137608" evidence="2">
    <location>
        <begin position="28"/>
        <end position="241"/>
    </location>
</feature>
<dbReference type="AlphaFoldDB" id="A0A1L9RLT4"/>
<evidence type="ECO:0000256" key="1">
    <source>
        <dbReference type="SAM" id="MobiDB-lite"/>
    </source>
</evidence>
<dbReference type="GeneID" id="63748986"/>